<keyword evidence="1" id="KW-0812">Transmembrane</keyword>
<protein>
    <recommendedName>
        <fullName evidence="4">PepSY domain-containing protein</fullName>
    </recommendedName>
</protein>
<keyword evidence="1" id="KW-0472">Membrane</keyword>
<dbReference type="InterPro" id="IPR005625">
    <property type="entry name" value="PepSY-ass_TM"/>
</dbReference>
<organism evidence="2 3">
    <name type="scientific">Bowmanella pacifica</name>
    <dbReference type="NCBI Taxonomy" id="502051"/>
    <lineage>
        <taxon>Bacteria</taxon>
        <taxon>Pseudomonadati</taxon>
        <taxon>Pseudomonadota</taxon>
        <taxon>Gammaproteobacteria</taxon>
        <taxon>Alteromonadales</taxon>
        <taxon>Alteromonadaceae</taxon>
        <taxon>Bowmanella</taxon>
    </lineage>
</organism>
<evidence type="ECO:0000256" key="1">
    <source>
        <dbReference type="SAM" id="Phobius"/>
    </source>
</evidence>
<feature type="transmembrane region" description="Helical" evidence="1">
    <location>
        <begin position="176"/>
        <end position="198"/>
    </location>
</feature>
<keyword evidence="3" id="KW-1185">Reference proteome</keyword>
<dbReference type="RefSeq" id="WP_188689614.1">
    <property type="nucleotide sequence ID" value="NZ_BMLS01000001.1"/>
</dbReference>
<evidence type="ECO:0008006" key="4">
    <source>
        <dbReference type="Google" id="ProtNLM"/>
    </source>
</evidence>
<reference evidence="2" key="2">
    <citation type="submission" date="2020-09" db="EMBL/GenBank/DDBJ databases">
        <authorList>
            <person name="Sun Q."/>
            <person name="Zhou Y."/>
        </authorList>
    </citation>
    <scope>NUCLEOTIDE SEQUENCE</scope>
    <source>
        <strain evidence="2">CGMCC 1.7086</strain>
    </source>
</reference>
<keyword evidence="1" id="KW-1133">Transmembrane helix</keyword>
<feature type="transmembrane region" description="Helical" evidence="1">
    <location>
        <begin position="12"/>
        <end position="30"/>
    </location>
</feature>
<feature type="transmembrane region" description="Helical" evidence="1">
    <location>
        <begin position="128"/>
        <end position="148"/>
    </location>
</feature>
<gene>
    <name evidence="2" type="ORF">GCM10010982_04290</name>
</gene>
<proteinExistence type="predicted"/>
<dbReference type="PANTHER" id="PTHR34219:SF3">
    <property type="entry name" value="BLL7967 PROTEIN"/>
    <property type="match status" value="1"/>
</dbReference>
<reference evidence="2" key="1">
    <citation type="journal article" date="2014" name="Int. J. Syst. Evol. Microbiol.">
        <title>Complete genome sequence of Corynebacterium casei LMG S-19264T (=DSM 44701T), isolated from a smear-ripened cheese.</title>
        <authorList>
            <consortium name="US DOE Joint Genome Institute (JGI-PGF)"/>
            <person name="Walter F."/>
            <person name="Albersmeier A."/>
            <person name="Kalinowski J."/>
            <person name="Ruckert C."/>
        </authorList>
    </citation>
    <scope>NUCLEOTIDE SEQUENCE</scope>
    <source>
        <strain evidence="2">CGMCC 1.7086</strain>
    </source>
</reference>
<dbReference type="AlphaFoldDB" id="A0A918DFU0"/>
<feature type="transmembrane region" description="Helical" evidence="1">
    <location>
        <begin position="320"/>
        <end position="342"/>
    </location>
</feature>
<dbReference type="Pfam" id="PF03929">
    <property type="entry name" value="PepSY_TM"/>
    <property type="match status" value="1"/>
</dbReference>
<dbReference type="PANTHER" id="PTHR34219">
    <property type="entry name" value="IRON-REGULATED INNER MEMBRANE PROTEIN-RELATED"/>
    <property type="match status" value="1"/>
</dbReference>
<name>A0A918DFU0_9ALTE</name>
<dbReference type="EMBL" id="BMLS01000001">
    <property type="protein sequence ID" value="GGO64561.1"/>
    <property type="molecule type" value="Genomic_DNA"/>
</dbReference>
<dbReference type="Proteomes" id="UP000606935">
    <property type="component" value="Unassembled WGS sequence"/>
</dbReference>
<sequence>MSARQLHRWLGLWLGIYLLLVSLSGALLLYKNPLLRIQYPELREIELVTDISIWGPLVNQLQADPRFRYIKLPEAEAPWLEAVTHSDDRHYYDHQANLRLIRAAHSDLIGWLYDFHLHLLTGKDGRLVMGYLGLGVLVMFVAGLVQWWPRHFRRQLWRLPSPKADLRTLRQWHTSIASLSSPLQLLALLTALALIFSAQVRPLLSWLLNDPPTVAQSVTVTPQPLAVTDWQAALNSAVDYWPQMEFRLLSLRSDESDAISLRAKSINEWHPNGRSRLMLEADGQRVIAAQLADDFGTGQRFYNLMYPLHMAAVGGESYRLVLLVAGLIPLPLFVTGLWYYLLCRRRKNGN</sequence>
<evidence type="ECO:0000313" key="2">
    <source>
        <dbReference type="EMBL" id="GGO64561.1"/>
    </source>
</evidence>
<evidence type="ECO:0000313" key="3">
    <source>
        <dbReference type="Proteomes" id="UP000606935"/>
    </source>
</evidence>
<accession>A0A918DFU0</accession>
<comment type="caution">
    <text evidence="2">The sequence shown here is derived from an EMBL/GenBank/DDBJ whole genome shotgun (WGS) entry which is preliminary data.</text>
</comment>